<evidence type="ECO:0000256" key="1">
    <source>
        <dbReference type="ARBA" id="ARBA00004651"/>
    </source>
</evidence>
<dbReference type="InterPro" id="IPR036259">
    <property type="entry name" value="MFS_trans_sf"/>
</dbReference>
<dbReference type="PROSITE" id="PS00216">
    <property type="entry name" value="SUGAR_TRANSPORT_1"/>
    <property type="match status" value="1"/>
</dbReference>
<evidence type="ECO:0000259" key="9">
    <source>
        <dbReference type="PROSITE" id="PS50850"/>
    </source>
</evidence>
<dbReference type="PRINTS" id="PR00171">
    <property type="entry name" value="SUGRTRNSPORT"/>
</dbReference>
<comment type="subcellular location">
    <subcellularLocation>
        <location evidence="1">Cell membrane</location>
        <topology evidence="1">Multi-pass membrane protein</topology>
    </subcellularLocation>
</comment>
<feature type="transmembrane region" description="Helical" evidence="8">
    <location>
        <begin position="340"/>
        <end position="362"/>
    </location>
</feature>
<dbReference type="PANTHER" id="PTHR48021:SF86">
    <property type="entry name" value="FACILITATED TREHALOSE TRANSPORTER TRET1-1-LIKE PROTEIN"/>
    <property type="match status" value="1"/>
</dbReference>
<sequence>MTTDVSDPGTPMLDNVPSVTTQKFKQYVASISVSLGAFCAGTVLSWTSPGLAHITADGTNITNASSFTPELQPPGFRITKSEEALVGAMLTIAALISAIPSGYLADKFGRKLVIIGLSLPFLLNYLLITFARNVETVVAGRFFAGIGLGGDMRGGSHVHRGDIRAFQQGDVRMFLSCGILFTCIVGSFADWTMLSLILAVAPVVFGVSFLFMPETPVYLVEKARVEEAEKTLKELRGSNYDVSAELKTIQKEMLESQEKKASIGDIVSDKANVRAMISVMGVLAFQQFSGINAVVFYTVSIFRAAGTNMSPSLSAIIISLVQVVVSYISILIVEKANRKFYLMVSSSGMLLCLAGLGMFFHLKSLGVNVDHLAFIPLGSTVLFMVSFSLGYGPVPWMLISEVFAPEIKGVASGVAILANWVFAFIVTFFFPIINANLGDHVTFYIFAFVMACGTIFVHFVVPETRGKSLVEIQEYLSR</sequence>
<comment type="similarity">
    <text evidence="7">Belongs to the major facilitator superfamily. Sugar transporter (TC 2.A.1.1) family. Trehalose transporter subfamily.</text>
</comment>
<dbReference type="EMBL" id="JANEYG010000015">
    <property type="protein sequence ID" value="KAJ8920251.1"/>
    <property type="molecule type" value="Genomic_DNA"/>
</dbReference>
<evidence type="ECO:0000256" key="6">
    <source>
        <dbReference type="ARBA" id="ARBA00023180"/>
    </source>
</evidence>
<feature type="transmembrane region" description="Helical" evidence="8">
    <location>
        <begin position="84"/>
        <end position="105"/>
    </location>
</feature>
<evidence type="ECO:0000256" key="2">
    <source>
        <dbReference type="ARBA" id="ARBA00022475"/>
    </source>
</evidence>
<dbReference type="InterPro" id="IPR005828">
    <property type="entry name" value="MFS_sugar_transport-like"/>
</dbReference>
<feature type="transmembrane region" description="Helical" evidence="8">
    <location>
        <begin position="410"/>
        <end position="435"/>
    </location>
</feature>
<dbReference type="GO" id="GO:0005886">
    <property type="term" value="C:plasma membrane"/>
    <property type="evidence" value="ECO:0007669"/>
    <property type="project" value="UniProtKB-SubCell"/>
</dbReference>
<dbReference type="PROSITE" id="PS50850">
    <property type="entry name" value="MFS"/>
    <property type="match status" value="1"/>
</dbReference>
<keyword evidence="11" id="KW-1185">Reference proteome</keyword>
<dbReference type="AlphaFoldDB" id="A0AAV8W115"/>
<dbReference type="InterPro" id="IPR044775">
    <property type="entry name" value="MFS_ERD6/Tret1-like"/>
</dbReference>
<dbReference type="Proteomes" id="UP001159042">
    <property type="component" value="Unassembled WGS sequence"/>
</dbReference>
<keyword evidence="3 8" id="KW-0812">Transmembrane</keyword>
<gene>
    <name evidence="10" type="ORF">NQ315_011912</name>
</gene>
<dbReference type="InterPro" id="IPR050549">
    <property type="entry name" value="MFS_Trehalose_Transporter"/>
</dbReference>
<feature type="transmembrane region" description="Helical" evidence="8">
    <location>
        <begin position="374"/>
        <end position="398"/>
    </location>
</feature>
<keyword evidence="5 8" id="KW-0472">Membrane</keyword>
<dbReference type="Pfam" id="PF00083">
    <property type="entry name" value="Sugar_tr"/>
    <property type="match status" value="1"/>
</dbReference>
<keyword evidence="4 8" id="KW-1133">Transmembrane helix</keyword>
<feature type="transmembrane region" description="Helical" evidence="8">
    <location>
        <begin position="312"/>
        <end position="333"/>
    </location>
</feature>
<evidence type="ECO:0000256" key="5">
    <source>
        <dbReference type="ARBA" id="ARBA00023136"/>
    </source>
</evidence>
<feature type="transmembrane region" description="Helical" evidence="8">
    <location>
        <begin position="112"/>
        <end position="128"/>
    </location>
</feature>
<dbReference type="InterPro" id="IPR005829">
    <property type="entry name" value="Sugar_transporter_CS"/>
</dbReference>
<evidence type="ECO:0000256" key="7">
    <source>
        <dbReference type="ARBA" id="ARBA00024348"/>
    </source>
</evidence>
<dbReference type="SUPFAM" id="SSF103473">
    <property type="entry name" value="MFS general substrate transporter"/>
    <property type="match status" value="1"/>
</dbReference>
<proteinExistence type="inferred from homology"/>
<evidence type="ECO:0000256" key="8">
    <source>
        <dbReference type="SAM" id="Phobius"/>
    </source>
</evidence>
<dbReference type="InterPro" id="IPR003663">
    <property type="entry name" value="Sugar/inositol_transpt"/>
</dbReference>
<feature type="domain" description="Major facilitator superfamily (MFS) profile" evidence="9">
    <location>
        <begin position="29"/>
        <end position="465"/>
    </location>
</feature>
<feature type="transmembrane region" description="Helical" evidence="8">
    <location>
        <begin position="27"/>
        <end position="46"/>
    </location>
</feature>
<dbReference type="InterPro" id="IPR020846">
    <property type="entry name" value="MFS_dom"/>
</dbReference>
<dbReference type="GO" id="GO:0051119">
    <property type="term" value="F:sugar transmembrane transporter activity"/>
    <property type="evidence" value="ECO:0007669"/>
    <property type="project" value="InterPro"/>
</dbReference>
<evidence type="ECO:0000256" key="4">
    <source>
        <dbReference type="ARBA" id="ARBA00022989"/>
    </source>
</evidence>
<name>A0AAV8W115_9CUCU</name>
<feature type="transmembrane region" description="Helical" evidence="8">
    <location>
        <begin position="441"/>
        <end position="461"/>
    </location>
</feature>
<dbReference type="CDD" id="cd17358">
    <property type="entry name" value="MFS_GLUT6_8_Class3_like"/>
    <property type="match status" value="1"/>
</dbReference>
<keyword evidence="6" id="KW-0325">Glycoprotein</keyword>
<evidence type="ECO:0000313" key="10">
    <source>
        <dbReference type="EMBL" id="KAJ8920251.1"/>
    </source>
</evidence>
<organism evidence="10 11">
    <name type="scientific">Exocentrus adspersus</name>
    <dbReference type="NCBI Taxonomy" id="1586481"/>
    <lineage>
        <taxon>Eukaryota</taxon>
        <taxon>Metazoa</taxon>
        <taxon>Ecdysozoa</taxon>
        <taxon>Arthropoda</taxon>
        <taxon>Hexapoda</taxon>
        <taxon>Insecta</taxon>
        <taxon>Pterygota</taxon>
        <taxon>Neoptera</taxon>
        <taxon>Endopterygota</taxon>
        <taxon>Coleoptera</taxon>
        <taxon>Polyphaga</taxon>
        <taxon>Cucujiformia</taxon>
        <taxon>Chrysomeloidea</taxon>
        <taxon>Cerambycidae</taxon>
        <taxon>Lamiinae</taxon>
        <taxon>Acanthocinini</taxon>
        <taxon>Exocentrus</taxon>
    </lineage>
</organism>
<dbReference type="FunFam" id="1.20.1250.20:FF:000055">
    <property type="entry name" value="Facilitated trehalose transporter Tret1-2 homolog"/>
    <property type="match status" value="1"/>
</dbReference>
<keyword evidence="2" id="KW-1003">Cell membrane</keyword>
<comment type="caution">
    <text evidence="10">The sequence shown here is derived from an EMBL/GenBank/DDBJ whole genome shotgun (WGS) entry which is preliminary data.</text>
</comment>
<accession>A0AAV8W115</accession>
<evidence type="ECO:0000256" key="3">
    <source>
        <dbReference type="ARBA" id="ARBA00022692"/>
    </source>
</evidence>
<evidence type="ECO:0000313" key="11">
    <source>
        <dbReference type="Proteomes" id="UP001159042"/>
    </source>
</evidence>
<reference evidence="10 11" key="1">
    <citation type="journal article" date="2023" name="Insect Mol. Biol.">
        <title>Genome sequencing provides insights into the evolution of gene families encoding plant cell wall-degrading enzymes in longhorned beetles.</title>
        <authorList>
            <person name="Shin N.R."/>
            <person name="Okamura Y."/>
            <person name="Kirsch R."/>
            <person name="Pauchet Y."/>
        </authorList>
    </citation>
    <scope>NUCLEOTIDE SEQUENCE [LARGE SCALE GENOMIC DNA]</scope>
    <source>
        <strain evidence="10">EAD_L_NR</strain>
    </source>
</reference>
<protein>
    <recommendedName>
        <fullName evidence="9">Major facilitator superfamily (MFS) profile domain-containing protein</fullName>
    </recommendedName>
</protein>
<feature type="transmembrane region" description="Helical" evidence="8">
    <location>
        <begin position="194"/>
        <end position="212"/>
    </location>
</feature>
<dbReference type="PANTHER" id="PTHR48021">
    <property type="match status" value="1"/>
</dbReference>
<feature type="transmembrane region" description="Helical" evidence="8">
    <location>
        <begin position="277"/>
        <end position="300"/>
    </location>
</feature>
<dbReference type="Gene3D" id="1.20.1250.20">
    <property type="entry name" value="MFS general substrate transporter like domains"/>
    <property type="match status" value="1"/>
</dbReference>